<feature type="region of interest" description="Disordered" evidence="2">
    <location>
        <begin position="911"/>
        <end position="931"/>
    </location>
</feature>
<feature type="compositionally biased region" description="Polar residues" evidence="2">
    <location>
        <begin position="720"/>
        <end position="730"/>
    </location>
</feature>
<dbReference type="InterPro" id="IPR043153">
    <property type="entry name" value="DENN_C"/>
</dbReference>
<dbReference type="PANTHER" id="PTHR12296:SF31">
    <property type="entry name" value="DENN (AEX-3) DOMAIN PROTEIN (AFU_ORTHOLOGUE AFUA_6G11200)"/>
    <property type="match status" value="1"/>
</dbReference>
<evidence type="ECO:0000256" key="2">
    <source>
        <dbReference type="SAM" id="MobiDB-lite"/>
    </source>
</evidence>
<feature type="compositionally biased region" description="Basic and acidic residues" evidence="2">
    <location>
        <begin position="1"/>
        <end position="26"/>
    </location>
</feature>
<dbReference type="PANTHER" id="PTHR12296">
    <property type="entry name" value="DENN DOMAIN-CONTAINING PROTEIN 4"/>
    <property type="match status" value="1"/>
</dbReference>
<dbReference type="InterPro" id="IPR037516">
    <property type="entry name" value="Tripartite_DENN"/>
</dbReference>
<reference evidence="5" key="1">
    <citation type="journal article" date="2015" name="PLoS Genet.">
        <title>The dynamic genome and transcriptome of the human fungal pathogen Blastomyces and close relative Emmonsia.</title>
        <authorList>
            <person name="Munoz J.F."/>
            <person name="Gauthier G.M."/>
            <person name="Desjardins C.A."/>
            <person name="Gallo J.E."/>
            <person name="Holder J."/>
            <person name="Sullivan T.D."/>
            <person name="Marty A.J."/>
            <person name="Carmen J.C."/>
            <person name="Chen Z."/>
            <person name="Ding L."/>
            <person name="Gujja S."/>
            <person name="Magrini V."/>
            <person name="Misas E."/>
            <person name="Mitreva M."/>
            <person name="Priest M."/>
            <person name="Saif S."/>
            <person name="Whiston E.A."/>
            <person name="Young S."/>
            <person name="Zeng Q."/>
            <person name="Goldman W.E."/>
            <person name="Mardis E.R."/>
            <person name="Taylor J.W."/>
            <person name="McEwen J.G."/>
            <person name="Clay O.K."/>
            <person name="Klein B.S."/>
            <person name="Cuomo C.A."/>
        </authorList>
    </citation>
    <scope>NUCLEOTIDE SEQUENCE [LARGE SCALE GENOMIC DNA]</scope>
    <source>
        <strain evidence="5">SLH14081</strain>
    </source>
</reference>
<dbReference type="InterPro" id="IPR001194">
    <property type="entry name" value="cDENN_dom"/>
</dbReference>
<feature type="region of interest" description="Disordered" evidence="2">
    <location>
        <begin position="800"/>
        <end position="886"/>
    </location>
</feature>
<feature type="compositionally biased region" description="Basic and acidic residues" evidence="2">
    <location>
        <begin position="922"/>
        <end position="931"/>
    </location>
</feature>
<feature type="compositionally biased region" description="Polar residues" evidence="2">
    <location>
        <begin position="697"/>
        <end position="711"/>
    </location>
</feature>
<proteinExistence type="predicted"/>
<dbReference type="SMART" id="SM00799">
    <property type="entry name" value="DENN"/>
    <property type="match status" value="1"/>
</dbReference>
<keyword evidence="1" id="KW-0175">Coiled coil</keyword>
<dbReference type="GO" id="GO:0032483">
    <property type="term" value="P:regulation of Rab protein signal transduction"/>
    <property type="evidence" value="ECO:0007669"/>
    <property type="project" value="TreeGrafter"/>
</dbReference>
<dbReference type="RefSeq" id="XP_031579467.1">
    <property type="nucleotide sequence ID" value="XM_031722638.1"/>
</dbReference>
<feature type="compositionally biased region" description="Polar residues" evidence="2">
    <location>
        <begin position="34"/>
        <end position="55"/>
    </location>
</feature>
<organism evidence="4 5">
    <name type="scientific">Blastomyces gilchristii (strain SLH14081)</name>
    <name type="common">Blastomyces dermatitidis</name>
    <dbReference type="NCBI Taxonomy" id="559298"/>
    <lineage>
        <taxon>Eukaryota</taxon>
        <taxon>Fungi</taxon>
        <taxon>Dikarya</taxon>
        <taxon>Ascomycota</taxon>
        <taxon>Pezizomycotina</taxon>
        <taxon>Eurotiomycetes</taxon>
        <taxon>Eurotiomycetidae</taxon>
        <taxon>Onygenales</taxon>
        <taxon>Ajellomycetaceae</taxon>
        <taxon>Blastomyces</taxon>
    </lineage>
</organism>
<dbReference type="EMBL" id="GG657461">
    <property type="protein sequence ID" value="OAT10703.1"/>
    <property type="molecule type" value="Genomic_DNA"/>
</dbReference>
<evidence type="ECO:0000259" key="3">
    <source>
        <dbReference type="PROSITE" id="PS50211"/>
    </source>
</evidence>
<dbReference type="VEuPathDB" id="FungiDB:BDBG_06512"/>
<keyword evidence="5" id="KW-1185">Reference proteome</keyword>
<protein>
    <submittedName>
        <fullName evidence="4">DENN domain-containing protein</fullName>
    </submittedName>
</protein>
<evidence type="ECO:0000313" key="4">
    <source>
        <dbReference type="EMBL" id="OAT10703.1"/>
    </source>
</evidence>
<feature type="region of interest" description="Disordered" evidence="2">
    <location>
        <begin position="694"/>
        <end position="736"/>
    </location>
</feature>
<dbReference type="KEGG" id="bgh:BDBG_06512"/>
<dbReference type="InterPro" id="IPR005113">
    <property type="entry name" value="uDENN_dom"/>
</dbReference>
<dbReference type="AlphaFoldDB" id="A0A179USE9"/>
<sequence>MAPSLRDHASFVRPATRDRPITRDQGDNSLVIPSRTSSLHSRITQPIPSTLNMKPAQQTPKTLTHAYMVCGVGREPSQWVKAPPPAQGKIGHMKGAVGQFWLPEILGSSPRLEQDNEIARALHSAMRACFPHDVEICTGKNQPHCVHHSFVLQQDSSHTLYGIALRVWSRADEKRAETIRELRRKTEPDFYDTPDETYWIPYCLSFLSRYPLYDLLGDYLRGMWIHWNKATNLFHAEEVSRILSFPAPRLNDLVRIDMKDYALCYQFPSSQTGYQNFAMWPLFNCLSIPNIVGVIEAAVSPTRRIIFVSHYPAMLTVAAETIRFCVRVYEWSGLYCPVVHARHAKELVQEPGPYILGVTAECKTLFTAPSDALVVDLDRNFVLTSSPPNILTPGQRTKMINRLTQALNGDVTQSGVPQHLRSAYGGGKLIPAGQIIVMRGEVESVQDPAWWNQDGVMAVMDHVCEKLGRNTGVKALFGGSVKKPLMTKVSMRHLNEIVRERNQYSRDAMEAWQDFINLKGRMDTELSKVTKRNNFLVEELETWKQQFLKFQAFAEQLTKETSELKVKIESHKRENRRLTGLIDQQKDDAARLTLRLSGTEKQRDDALEALVLQQEIAEELERERKRNAKEIGALQHTSDTLLRQRDEAQRVVLHLRSLINGQAHHMEHIVRSLGTTPELSGYIQEGYDDIREDATETESISGRDTNETSSVKGVHHMKSSSRLGTRSSAGNGEDVTPEMEQHLLNPSKRAKRYSALSMSDVADRHLRDKTDAIANIIRNISDQCAAAVEGLHLAQDAEFEESLQASKESREGSSLGPTDDGNEHSIRTDGSEVGDNDSSYLSPDGRASSIPPTPDLIHHRSSTSMSMVSSSTIPERSSQQYGPGDLPTKIVEDEDEHAYGMECADGHIDSGTVSKQPSQHIMRPDTARVIT</sequence>
<evidence type="ECO:0000256" key="1">
    <source>
        <dbReference type="SAM" id="Coils"/>
    </source>
</evidence>
<dbReference type="Gene3D" id="3.40.50.11500">
    <property type="match status" value="1"/>
</dbReference>
<gene>
    <name evidence="4" type="ORF">BDBG_06512</name>
</gene>
<dbReference type="Proteomes" id="UP000002038">
    <property type="component" value="Unassembled WGS sequence"/>
</dbReference>
<dbReference type="InterPro" id="IPR051696">
    <property type="entry name" value="DENN_Domain_GEFs"/>
</dbReference>
<accession>A0A179USE9</accession>
<feature type="domain" description="UDENN" evidence="3">
    <location>
        <begin position="83"/>
        <end position="529"/>
    </location>
</feature>
<feature type="compositionally biased region" description="Low complexity" evidence="2">
    <location>
        <begin position="862"/>
        <end position="872"/>
    </location>
</feature>
<feature type="coiled-coil region" evidence="1">
    <location>
        <begin position="526"/>
        <end position="637"/>
    </location>
</feature>
<feature type="compositionally biased region" description="Basic and acidic residues" evidence="2">
    <location>
        <begin position="821"/>
        <end position="830"/>
    </location>
</feature>
<feature type="region of interest" description="Disordered" evidence="2">
    <location>
        <begin position="1"/>
        <end position="55"/>
    </location>
</feature>
<dbReference type="PROSITE" id="PS50211">
    <property type="entry name" value="DENN"/>
    <property type="match status" value="1"/>
</dbReference>
<evidence type="ECO:0000313" key="5">
    <source>
        <dbReference type="Proteomes" id="UP000002038"/>
    </source>
</evidence>
<dbReference type="Pfam" id="PF02141">
    <property type="entry name" value="DENN"/>
    <property type="match status" value="1"/>
</dbReference>
<dbReference type="GeneID" id="8503158"/>
<dbReference type="SMART" id="SM00800">
    <property type="entry name" value="uDENN"/>
    <property type="match status" value="1"/>
</dbReference>
<dbReference type="GO" id="GO:0031410">
    <property type="term" value="C:cytoplasmic vesicle"/>
    <property type="evidence" value="ECO:0007669"/>
    <property type="project" value="TreeGrafter"/>
</dbReference>
<dbReference type="STRING" id="559298.A0A179USE9"/>
<name>A0A179USE9_BLAGS</name>
<dbReference type="OrthoDB" id="6019893at2759"/>
<dbReference type="Pfam" id="PF03456">
    <property type="entry name" value="uDENN"/>
    <property type="match status" value="1"/>
</dbReference>